<comment type="caution">
    <text evidence="6">The sequence shown here is derived from an EMBL/GenBank/DDBJ whole genome shotgun (WGS) entry which is preliminary data.</text>
</comment>
<dbReference type="PANTHER" id="PTHR22683">
    <property type="entry name" value="SPORULATION PROTEIN RELATED"/>
    <property type="match status" value="1"/>
</dbReference>
<sequence>MRIARTLMRGTWKAGRAATRAALSVSRDAAQTDTAEAGRRWLGVAVLILVATMAAAAGWLIALPTALAAGLAVALRWPRSRGLTWPRHGLRGELARRMRLTLILGGAGAAALALRTTIPDASPLLGLAGLGLILALAVTVAGSWTSRTLRQAALRGTYGARLAAVLGVQPSALESSVLDNRGGRLTVTPTPPGAALRLADLEGRLALAWPEYEADPTTSHERLVLVPVSADAMARRELLAGSEGMIESIEHHPTPAEAVLEVPAGFAGTTAELAKAHRAATRVLGDGWQIQEVRGTELRLVQGTPDPRPSAETWTLPAGTSPTAAARYAALARAQGLSLVEWAPEERRAVVANPLPAAVALRGRFAELLRTDRPWEIELALAFAVDEETGAGRIDTVTLLRVPAVGTAAEKRQATWAELVAAIPGGGPGWHSEEEPVTGAVTMRYGVPRSLPGLAPLADMLPAEVEPGLWSNLPLGIDPQGDERGINLKLGPMSLIVGPTGTGKTIALLALMMQALTRGHDVYLTDAVKGGADFEVIRPWASGWAETLPEASEMIQAIYAEVTRRKGILKKAGLGFWADLDEATRKRENIRPVMYVIDEFVSLVLPIKVDAALKGTEVGVELEEQNAAKALLAAYAGKIAREARFVGVHLALACQRPDAAYISGEMRSNLTSIIQLAKPGTMLARETLGMAFPGDQVQLAAERLAELDDGQSRGLAVMGADGGDVEGMRIAWAEPATLPGLLAERGVAERAPQADELEELVLDLDEIDFELEGVDEVA</sequence>
<feature type="binding site" evidence="3">
    <location>
        <begin position="498"/>
        <end position="505"/>
    </location>
    <ligand>
        <name>ATP</name>
        <dbReference type="ChEBI" id="CHEBI:30616"/>
    </ligand>
</feature>
<dbReference type="Proteomes" id="UP001422074">
    <property type="component" value="Unassembled WGS sequence"/>
</dbReference>
<reference evidence="6 7" key="1">
    <citation type="submission" date="2024-05" db="EMBL/GenBank/DDBJ databases">
        <title>Sinomonas sp. nov., isolated from a waste landfill.</title>
        <authorList>
            <person name="Zhao Y."/>
        </authorList>
    </citation>
    <scope>NUCLEOTIDE SEQUENCE [LARGE SCALE GENOMIC DNA]</scope>
    <source>
        <strain evidence="6 7">CCTCC AB2014300</strain>
    </source>
</reference>
<dbReference type="Pfam" id="PF01580">
    <property type="entry name" value="FtsK_SpoIIIE"/>
    <property type="match status" value="1"/>
</dbReference>
<protein>
    <submittedName>
        <fullName evidence="6">FtsK/SpoIIIE domain-containing protein</fullName>
    </submittedName>
</protein>
<evidence type="ECO:0000256" key="3">
    <source>
        <dbReference type="PROSITE-ProRule" id="PRU00289"/>
    </source>
</evidence>
<accession>A0ABU9WWX6</accession>
<name>A0ABU9WWX6_9MICC</name>
<evidence type="ECO:0000256" key="4">
    <source>
        <dbReference type="SAM" id="Phobius"/>
    </source>
</evidence>
<dbReference type="InterPro" id="IPR002543">
    <property type="entry name" value="FtsK_dom"/>
</dbReference>
<dbReference type="Gene3D" id="3.40.50.300">
    <property type="entry name" value="P-loop containing nucleotide triphosphate hydrolases"/>
    <property type="match status" value="1"/>
</dbReference>
<evidence type="ECO:0000256" key="1">
    <source>
        <dbReference type="ARBA" id="ARBA00022741"/>
    </source>
</evidence>
<dbReference type="PANTHER" id="PTHR22683:SF1">
    <property type="entry name" value="TYPE VII SECRETION SYSTEM PROTEIN ESSC"/>
    <property type="match status" value="1"/>
</dbReference>
<proteinExistence type="predicted"/>
<dbReference type="RefSeq" id="WP_345882850.1">
    <property type="nucleotide sequence ID" value="NZ_JBDFRB010000001.1"/>
</dbReference>
<evidence type="ECO:0000313" key="6">
    <source>
        <dbReference type="EMBL" id="MEN2743357.1"/>
    </source>
</evidence>
<dbReference type="PROSITE" id="PS50901">
    <property type="entry name" value="FTSK"/>
    <property type="match status" value="1"/>
</dbReference>
<dbReference type="InterPro" id="IPR050206">
    <property type="entry name" value="FtsK/SpoIIIE/SftA"/>
</dbReference>
<feature type="domain" description="FtsK" evidence="5">
    <location>
        <begin position="481"/>
        <end position="685"/>
    </location>
</feature>
<keyword evidence="7" id="KW-1185">Reference proteome</keyword>
<feature type="transmembrane region" description="Helical" evidence="4">
    <location>
        <begin position="124"/>
        <end position="145"/>
    </location>
</feature>
<evidence type="ECO:0000256" key="2">
    <source>
        <dbReference type="ARBA" id="ARBA00022840"/>
    </source>
</evidence>
<feature type="transmembrane region" description="Helical" evidence="4">
    <location>
        <begin position="45"/>
        <end position="77"/>
    </location>
</feature>
<evidence type="ECO:0000313" key="7">
    <source>
        <dbReference type="Proteomes" id="UP001422074"/>
    </source>
</evidence>
<dbReference type="SUPFAM" id="SSF52540">
    <property type="entry name" value="P-loop containing nucleoside triphosphate hydrolases"/>
    <property type="match status" value="1"/>
</dbReference>
<feature type="transmembrane region" description="Helical" evidence="4">
    <location>
        <begin position="98"/>
        <end position="118"/>
    </location>
</feature>
<dbReference type="EMBL" id="JBDFRB010000001">
    <property type="protein sequence ID" value="MEN2743357.1"/>
    <property type="molecule type" value="Genomic_DNA"/>
</dbReference>
<organism evidence="6 7">
    <name type="scientific">Sinomonas halotolerans</name>
    <dbReference type="NCBI Taxonomy" id="1644133"/>
    <lineage>
        <taxon>Bacteria</taxon>
        <taxon>Bacillati</taxon>
        <taxon>Actinomycetota</taxon>
        <taxon>Actinomycetes</taxon>
        <taxon>Micrococcales</taxon>
        <taxon>Micrococcaceae</taxon>
        <taxon>Sinomonas</taxon>
    </lineage>
</organism>
<keyword evidence="2 3" id="KW-0067">ATP-binding</keyword>
<keyword evidence="4" id="KW-0812">Transmembrane</keyword>
<keyword evidence="4" id="KW-1133">Transmembrane helix</keyword>
<gene>
    <name evidence="6" type="ORF">ABCQ75_02235</name>
</gene>
<keyword evidence="4" id="KW-0472">Membrane</keyword>
<dbReference type="InterPro" id="IPR027417">
    <property type="entry name" value="P-loop_NTPase"/>
</dbReference>
<keyword evidence="1 3" id="KW-0547">Nucleotide-binding</keyword>
<evidence type="ECO:0000259" key="5">
    <source>
        <dbReference type="PROSITE" id="PS50901"/>
    </source>
</evidence>